<dbReference type="Proteomes" id="UP000479710">
    <property type="component" value="Unassembled WGS sequence"/>
</dbReference>
<dbReference type="EMBL" id="SPHZ02000002">
    <property type="protein sequence ID" value="KAF0930912.1"/>
    <property type="molecule type" value="Genomic_DNA"/>
</dbReference>
<dbReference type="Gene3D" id="3.80.10.10">
    <property type="entry name" value="Ribonuclease Inhibitor"/>
    <property type="match status" value="1"/>
</dbReference>
<protein>
    <recommendedName>
        <fullName evidence="3">Leucine-rich repeat-containing N-terminal plant-type domain-containing protein</fullName>
    </recommendedName>
</protein>
<evidence type="ECO:0000313" key="1">
    <source>
        <dbReference type="EMBL" id="KAF0930912.1"/>
    </source>
</evidence>
<dbReference type="AlphaFoldDB" id="A0A6G1F258"/>
<evidence type="ECO:0008006" key="3">
    <source>
        <dbReference type="Google" id="ProtNLM"/>
    </source>
</evidence>
<gene>
    <name evidence="1" type="ORF">E2562_037124</name>
</gene>
<evidence type="ECO:0000313" key="2">
    <source>
        <dbReference type="Proteomes" id="UP000479710"/>
    </source>
</evidence>
<name>A0A6G1F258_9ORYZ</name>
<dbReference type="SUPFAM" id="SSF52058">
    <property type="entry name" value="L domain-like"/>
    <property type="match status" value="1"/>
</dbReference>
<organism evidence="1 2">
    <name type="scientific">Oryza meyeriana var. granulata</name>
    <dbReference type="NCBI Taxonomy" id="110450"/>
    <lineage>
        <taxon>Eukaryota</taxon>
        <taxon>Viridiplantae</taxon>
        <taxon>Streptophyta</taxon>
        <taxon>Embryophyta</taxon>
        <taxon>Tracheophyta</taxon>
        <taxon>Spermatophyta</taxon>
        <taxon>Magnoliopsida</taxon>
        <taxon>Liliopsida</taxon>
        <taxon>Poales</taxon>
        <taxon>Poaceae</taxon>
        <taxon>BOP clade</taxon>
        <taxon>Oryzoideae</taxon>
        <taxon>Oryzeae</taxon>
        <taxon>Oryzinae</taxon>
        <taxon>Oryza</taxon>
        <taxon>Oryza meyeriana</taxon>
    </lineage>
</organism>
<dbReference type="OrthoDB" id="682912at2759"/>
<accession>A0A6G1F258</accession>
<reference evidence="1 2" key="1">
    <citation type="submission" date="2019-11" db="EMBL/GenBank/DDBJ databases">
        <title>Whole genome sequence of Oryza granulata.</title>
        <authorList>
            <person name="Li W."/>
        </authorList>
    </citation>
    <scope>NUCLEOTIDE SEQUENCE [LARGE SCALE GENOMIC DNA]</scope>
    <source>
        <strain evidence="2">cv. Menghai</strain>
        <tissue evidence="1">Leaf</tissue>
    </source>
</reference>
<proteinExistence type="predicted"/>
<dbReference type="InterPro" id="IPR032675">
    <property type="entry name" value="LRR_dom_sf"/>
</dbReference>
<keyword evidence="2" id="KW-1185">Reference proteome</keyword>
<sequence>MRSLANTTCAAKTLPWGTNSPDPCGGTFLGVTCNDEGRVTAINASHGGLSGYLTGADLSKLSSLSELDLSFNSLGDRDDPSGRDSLLQSTELLRHERSLQRRLRELLGQRHVVPGAREPIAGEEPAVGGNKLGLWEEQSPATQSSCCTTSLRPVTLRPSPLYGLLSDGSCSRTCPCKLVLRNVELAALPAELELARRSMPHELVRRLT</sequence>
<comment type="caution">
    <text evidence="1">The sequence shown here is derived from an EMBL/GenBank/DDBJ whole genome shotgun (WGS) entry which is preliminary data.</text>
</comment>